<dbReference type="EMBL" id="JAIRAU010000027">
    <property type="protein sequence ID" value="MBZ5711390.1"/>
    <property type="molecule type" value="Genomic_DNA"/>
</dbReference>
<keyword evidence="3 6" id="KW-0812">Transmembrane</keyword>
<reference evidence="7" key="1">
    <citation type="submission" date="2021-08" db="EMBL/GenBank/DDBJ databases">
        <authorList>
            <person name="Stevens D.C."/>
        </authorList>
    </citation>
    <scope>NUCLEOTIDE SEQUENCE</scope>
    <source>
        <strain evidence="7">DSM 53165</strain>
    </source>
</reference>
<keyword evidence="4 6" id="KW-1133">Transmembrane helix</keyword>
<keyword evidence="8" id="KW-1185">Reference proteome</keyword>
<evidence type="ECO:0000256" key="3">
    <source>
        <dbReference type="ARBA" id="ARBA00022692"/>
    </source>
</evidence>
<feature type="transmembrane region" description="Helical" evidence="6">
    <location>
        <begin position="289"/>
        <end position="317"/>
    </location>
</feature>
<evidence type="ECO:0000256" key="2">
    <source>
        <dbReference type="ARBA" id="ARBA00022475"/>
    </source>
</evidence>
<feature type="transmembrane region" description="Helical" evidence="6">
    <location>
        <begin position="152"/>
        <end position="172"/>
    </location>
</feature>
<evidence type="ECO:0000256" key="4">
    <source>
        <dbReference type="ARBA" id="ARBA00022989"/>
    </source>
</evidence>
<evidence type="ECO:0000256" key="5">
    <source>
        <dbReference type="ARBA" id="ARBA00023136"/>
    </source>
</evidence>
<dbReference type="InterPro" id="IPR022791">
    <property type="entry name" value="L-PG_synthase/AglD"/>
</dbReference>
<dbReference type="NCBIfam" id="TIGR00374">
    <property type="entry name" value="flippase-like domain"/>
    <property type="match status" value="2"/>
</dbReference>
<dbReference type="PANTHER" id="PTHR39087">
    <property type="entry name" value="UPF0104 MEMBRANE PROTEIN MJ1595"/>
    <property type="match status" value="1"/>
</dbReference>
<accession>A0ABS7TT31</accession>
<keyword evidence="2" id="KW-1003">Cell membrane</keyword>
<dbReference type="PANTHER" id="PTHR39087:SF2">
    <property type="entry name" value="UPF0104 MEMBRANE PROTEIN MJ1595"/>
    <property type="match status" value="1"/>
</dbReference>
<dbReference type="Pfam" id="PF03706">
    <property type="entry name" value="LPG_synthase_TM"/>
    <property type="match status" value="1"/>
</dbReference>
<gene>
    <name evidence="7" type="ORF">K7C98_19300</name>
</gene>
<evidence type="ECO:0000256" key="6">
    <source>
        <dbReference type="SAM" id="Phobius"/>
    </source>
</evidence>
<keyword evidence="5 6" id="KW-0472">Membrane</keyword>
<comment type="subcellular location">
    <subcellularLocation>
        <location evidence="1">Cell membrane</location>
        <topology evidence="1">Multi-pass membrane protein</topology>
    </subcellularLocation>
</comment>
<comment type="caution">
    <text evidence="7">The sequence shown here is derived from an EMBL/GenBank/DDBJ whole genome shotgun (WGS) entry which is preliminary data.</text>
</comment>
<dbReference type="Proteomes" id="UP001139031">
    <property type="component" value="Unassembled WGS sequence"/>
</dbReference>
<feature type="transmembrane region" description="Helical" evidence="6">
    <location>
        <begin position="211"/>
        <end position="234"/>
    </location>
</feature>
<evidence type="ECO:0000313" key="7">
    <source>
        <dbReference type="EMBL" id="MBZ5711390.1"/>
    </source>
</evidence>
<feature type="transmembrane region" description="Helical" evidence="6">
    <location>
        <begin position="38"/>
        <end position="56"/>
    </location>
</feature>
<sequence>MSRFVRRALVGVALGVLVYAVAVLWVDAGRVQEAMSEYAWSMVLAALALSSVNYLLRFLKWELCLGWLGVRGDGPGAAPELGYGRSLLVYLAGLSMSVTPGKIGEVLRSYLLRETDGVPFTRTAPVVVADRLTDLVALVVLSLVGIAEHREYLPVALVTLALVFTGVVVLGSPRLCRGLLTLLGRLPRLRQLVARAEGLVDSSAAVLRLRALVVLSAISVVGWGLECVGYWLILHGFAGVEASLSLCTFLWATTTLIGALSFLPGGLGATEGSLAVLVARLAHGVTQPIALASTILIRACTLWYGEVVGGVALAVLIRRGSITPEASAGTDGEAVAPAATR</sequence>
<protein>
    <submittedName>
        <fullName evidence="7">Flippase-like domain-containing protein</fullName>
    </submittedName>
</protein>
<evidence type="ECO:0000313" key="8">
    <source>
        <dbReference type="Proteomes" id="UP001139031"/>
    </source>
</evidence>
<proteinExistence type="predicted"/>
<name>A0ABS7TT31_9BACT</name>
<organism evidence="7 8">
    <name type="scientific">Nannocystis pusilla</name>
    <dbReference type="NCBI Taxonomy" id="889268"/>
    <lineage>
        <taxon>Bacteria</taxon>
        <taxon>Pseudomonadati</taxon>
        <taxon>Myxococcota</taxon>
        <taxon>Polyangia</taxon>
        <taxon>Nannocystales</taxon>
        <taxon>Nannocystaceae</taxon>
        <taxon>Nannocystis</taxon>
    </lineage>
</organism>
<dbReference type="RefSeq" id="WP_224193154.1">
    <property type="nucleotide sequence ID" value="NZ_JAIRAU010000027.1"/>
</dbReference>
<feature type="transmembrane region" description="Helical" evidence="6">
    <location>
        <begin position="246"/>
        <end position="269"/>
    </location>
</feature>
<evidence type="ECO:0000256" key="1">
    <source>
        <dbReference type="ARBA" id="ARBA00004651"/>
    </source>
</evidence>
<feature type="transmembrane region" description="Helical" evidence="6">
    <location>
        <begin position="7"/>
        <end position="26"/>
    </location>
</feature>